<keyword evidence="2" id="KW-1185">Reference proteome</keyword>
<protein>
    <submittedName>
        <fullName evidence="1">Uncharacterized protein</fullName>
    </submittedName>
</protein>
<sequence length="132" mass="15036">MKNRIFLVLFSLTLMSGECKKASTDCHYYIYIKNNSQNAITVAIRIPGADGRCRLDGEIVDKGATHAYRPYNFCIESSMLKNATEDIYIVDPKNYTETFSSCDSVEINNKVLKHYVLTLNDLSRSNFTITYP</sequence>
<proteinExistence type="predicted"/>
<dbReference type="EMBL" id="BAABCV010000014">
    <property type="protein sequence ID" value="GAA4104466.1"/>
    <property type="molecule type" value="Genomic_DNA"/>
</dbReference>
<evidence type="ECO:0000313" key="2">
    <source>
        <dbReference type="Proteomes" id="UP001500841"/>
    </source>
</evidence>
<evidence type="ECO:0000313" key="1">
    <source>
        <dbReference type="EMBL" id="GAA4104466.1"/>
    </source>
</evidence>
<accession>A0ABP7X4M6</accession>
<reference evidence="2" key="1">
    <citation type="journal article" date="2019" name="Int. J. Syst. Evol. Microbiol.">
        <title>The Global Catalogue of Microorganisms (GCM) 10K type strain sequencing project: providing services to taxonomists for standard genome sequencing and annotation.</title>
        <authorList>
            <consortium name="The Broad Institute Genomics Platform"/>
            <consortium name="The Broad Institute Genome Sequencing Center for Infectious Disease"/>
            <person name="Wu L."/>
            <person name="Ma J."/>
        </authorList>
    </citation>
    <scope>NUCLEOTIDE SEQUENCE [LARGE SCALE GENOMIC DNA]</scope>
    <source>
        <strain evidence="2">JCM 17085</strain>
    </source>
</reference>
<dbReference type="RefSeq" id="WP_345107004.1">
    <property type="nucleotide sequence ID" value="NZ_BAABCV010000014.1"/>
</dbReference>
<name>A0ABP7X4M6_9SPHI</name>
<gene>
    <name evidence="1" type="ORF">GCM10022392_32550</name>
</gene>
<comment type="caution">
    <text evidence="1">The sequence shown here is derived from an EMBL/GenBank/DDBJ whole genome shotgun (WGS) entry which is preliminary data.</text>
</comment>
<organism evidence="1 2">
    <name type="scientific">Mucilaginibacter panaciglaebae</name>
    <dbReference type="NCBI Taxonomy" id="502331"/>
    <lineage>
        <taxon>Bacteria</taxon>
        <taxon>Pseudomonadati</taxon>
        <taxon>Bacteroidota</taxon>
        <taxon>Sphingobacteriia</taxon>
        <taxon>Sphingobacteriales</taxon>
        <taxon>Sphingobacteriaceae</taxon>
        <taxon>Mucilaginibacter</taxon>
    </lineage>
</organism>
<dbReference type="Proteomes" id="UP001500841">
    <property type="component" value="Unassembled WGS sequence"/>
</dbReference>